<dbReference type="KEGG" id="ehx:EMIHUDRAFT_440972"/>
<dbReference type="AlphaFoldDB" id="A0A0D3KHK5"/>
<accession>A0A0D3KHK5</accession>
<proteinExistence type="predicted"/>
<protein>
    <submittedName>
        <fullName evidence="2">Uncharacterized protein</fullName>
    </submittedName>
</protein>
<dbReference type="HOGENOM" id="CLU_1673846_0_0_1"/>
<organism evidence="2 3">
    <name type="scientific">Emiliania huxleyi (strain CCMP1516)</name>
    <dbReference type="NCBI Taxonomy" id="280463"/>
    <lineage>
        <taxon>Eukaryota</taxon>
        <taxon>Haptista</taxon>
        <taxon>Haptophyta</taxon>
        <taxon>Prymnesiophyceae</taxon>
        <taxon>Isochrysidales</taxon>
        <taxon>Noelaerhabdaceae</taxon>
        <taxon>Emiliania</taxon>
    </lineage>
</organism>
<evidence type="ECO:0000313" key="3">
    <source>
        <dbReference type="Proteomes" id="UP000013827"/>
    </source>
</evidence>
<sequence>AAAAEERAVAGGVAAVFGIACALVKVLCGCRCHRGSVTIRPSPYHRLVRAAAPSSRTGSDCGGASERERGGGGRGGRRVAAAAAAAVRGEREATGGDGETAPIWITLSHRTHACTEAPRRDDERDCEVGTPDEGAGRAAAAEEAAEVAVAVAVAGGAR</sequence>
<dbReference type="Proteomes" id="UP000013827">
    <property type="component" value="Unassembled WGS sequence"/>
</dbReference>
<dbReference type="GeneID" id="17280508"/>
<dbReference type="PaxDb" id="2903-EOD35240"/>
<evidence type="ECO:0000313" key="2">
    <source>
        <dbReference type="EnsemblProtists" id="EOD35240"/>
    </source>
</evidence>
<dbReference type="EnsemblProtists" id="EOD35240">
    <property type="protein sequence ID" value="EOD35240"/>
    <property type="gene ID" value="EMIHUDRAFT_440972"/>
</dbReference>
<reference evidence="2" key="2">
    <citation type="submission" date="2024-10" db="UniProtKB">
        <authorList>
            <consortium name="EnsemblProtists"/>
        </authorList>
    </citation>
    <scope>IDENTIFICATION</scope>
</reference>
<name>A0A0D3KHK5_EMIH1</name>
<keyword evidence="3" id="KW-1185">Reference proteome</keyword>
<evidence type="ECO:0000256" key="1">
    <source>
        <dbReference type="SAM" id="MobiDB-lite"/>
    </source>
</evidence>
<dbReference type="RefSeq" id="XP_005787669.1">
    <property type="nucleotide sequence ID" value="XM_005787612.1"/>
</dbReference>
<feature type="region of interest" description="Disordered" evidence="1">
    <location>
        <begin position="50"/>
        <end position="77"/>
    </location>
</feature>
<reference evidence="3" key="1">
    <citation type="journal article" date="2013" name="Nature">
        <title>Pan genome of the phytoplankton Emiliania underpins its global distribution.</title>
        <authorList>
            <person name="Read B.A."/>
            <person name="Kegel J."/>
            <person name="Klute M.J."/>
            <person name="Kuo A."/>
            <person name="Lefebvre S.C."/>
            <person name="Maumus F."/>
            <person name="Mayer C."/>
            <person name="Miller J."/>
            <person name="Monier A."/>
            <person name="Salamov A."/>
            <person name="Young J."/>
            <person name="Aguilar M."/>
            <person name="Claverie J.M."/>
            <person name="Frickenhaus S."/>
            <person name="Gonzalez K."/>
            <person name="Herman E.K."/>
            <person name="Lin Y.C."/>
            <person name="Napier J."/>
            <person name="Ogata H."/>
            <person name="Sarno A.F."/>
            <person name="Shmutz J."/>
            <person name="Schroeder D."/>
            <person name="de Vargas C."/>
            <person name="Verret F."/>
            <person name="von Dassow P."/>
            <person name="Valentin K."/>
            <person name="Van de Peer Y."/>
            <person name="Wheeler G."/>
            <person name="Dacks J.B."/>
            <person name="Delwiche C.F."/>
            <person name="Dyhrman S.T."/>
            <person name="Glockner G."/>
            <person name="John U."/>
            <person name="Richards T."/>
            <person name="Worden A.Z."/>
            <person name="Zhang X."/>
            <person name="Grigoriev I.V."/>
            <person name="Allen A.E."/>
            <person name="Bidle K."/>
            <person name="Borodovsky M."/>
            <person name="Bowler C."/>
            <person name="Brownlee C."/>
            <person name="Cock J.M."/>
            <person name="Elias M."/>
            <person name="Gladyshev V.N."/>
            <person name="Groth M."/>
            <person name="Guda C."/>
            <person name="Hadaegh A."/>
            <person name="Iglesias-Rodriguez M.D."/>
            <person name="Jenkins J."/>
            <person name="Jones B.M."/>
            <person name="Lawson T."/>
            <person name="Leese F."/>
            <person name="Lindquist E."/>
            <person name="Lobanov A."/>
            <person name="Lomsadze A."/>
            <person name="Malik S.B."/>
            <person name="Marsh M.E."/>
            <person name="Mackinder L."/>
            <person name="Mock T."/>
            <person name="Mueller-Roeber B."/>
            <person name="Pagarete A."/>
            <person name="Parker M."/>
            <person name="Probert I."/>
            <person name="Quesneville H."/>
            <person name="Raines C."/>
            <person name="Rensing S.A."/>
            <person name="Riano-Pachon D.M."/>
            <person name="Richier S."/>
            <person name="Rokitta S."/>
            <person name="Shiraiwa Y."/>
            <person name="Soanes D.M."/>
            <person name="van der Giezen M."/>
            <person name="Wahlund T.M."/>
            <person name="Williams B."/>
            <person name="Wilson W."/>
            <person name="Wolfe G."/>
            <person name="Wurch L.L."/>
        </authorList>
    </citation>
    <scope>NUCLEOTIDE SEQUENCE</scope>
</reference>